<dbReference type="Proteomes" id="UP000677265">
    <property type="component" value="Unassembled WGS sequence"/>
</dbReference>
<dbReference type="EMBL" id="JAGYPE010000004">
    <property type="protein sequence ID" value="MBS4184233.1"/>
    <property type="molecule type" value="Genomic_DNA"/>
</dbReference>
<feature type="compositionally biased region" description="Polar residues" evidence="1">
    <location>
        <begin position="57"/>
        <end position="74"/>
    </location>
</feature>
<dbReference type="AlphaFoldDB" id="A0A942T2Z2"/>
<comment type="caution">
    <text evidence="3">The sequence shown here is derived from an EMBL/GenBank/DDBJ whole genome shotgun (WGS) entry which is preliminary data.</text>
</comment>
<dbReference type="PROSITE" id="PS51257">
    <property type="entry name" value="PROKAR_LIPOPROTEIN"/>
    <property type="match status" value="1"/>
</dbReference>
<name>A0A942T2Z2_9BACI</name>
<feature type="region of interest" description="Disordered" evidence="1">
    <location>
        <begin position="26"/>
        <end position="74"/>
    </location>
</feature>
<feature type="chain" id="PRO_5044697250" description="Lipoprotein" evidence="2">
    <location>
        <begin position="22"/>
        <end position="220"/>
    </location>
</feature>
<sequence>MNFKKTSMRAFSLILITILVACGQTSPEDTKSIDDESQAGYEETEITNEKESGSYEDYTSQGINSADESSNQDGVSFEELRQAIGNQNTTKTSDPDEYLKKFNVCINMYDEAFKSLPDFHSEELNFVQLNVNFDQFQEAVECYTNDAPNYTTMDELFDLIMTYVEMQNKAVDYINYVRMIENKIAAGEDYRILLDKFYTTVLQMQEKRENFVNHYKSFTK</sequence>
<accession>A0A942T2Z2</accession>
<dbReference type="EMBL" id="JAGYPE020000022">
    <property type="protein sequence ID" value="MCH6266591.1"/>
    <property type="molecule type" value="Genomic_DNA"/>
</dbReference>
<organism evidence="3">
    <name type="scientific">Neobacillus citreus</name>
    <dbReference type="NCBI Taxonomy" id="2833578"/>
    <lineage>
        <taxon>Bacteria</taxon>
        <taxon>Bacillati</taxon>
        <taxon>Bacillota</taxon>
        <taxon>Bacilli</taxon>
        <taxon>Bacillales</taxon>
        <taxon>Bacillaceae</taxon>
        <taxon>Neobacillus</taxon>
    </lineage>
</organism>
<evidence type="ECO:0000313" key="4">
    <source>
        <dbReference type="EMBL" id="MCH6266591.1"/>
    </source>
</evidence>
<evidence type="ECO:0000256" key="2">
    <source>
        <dbReference type="SAM" id="SignalP"/>
    </source>
</evidence>
<evidence type="ECO:0000256" key="1">
    <source>
        <dbReference type="SAM" id="MobiDB-lite"/>
    </source>
</evidence>
<feature type="signal peptide" evidence="2">
    <location>
        <begin position="1"/>
        <end position="21"/>
    </location>
</feature>
<evidence type="ECO:0008006" key="6">
    <source>
        <dbReference type="Google" id="ProtNLM"/>
    </source>
</evidence>
<gene>
    <name evidence="4" type="ORF">KHB02_013760</name>
    <name evidence="3" type="ORF">KHB02_22825</name>
</gene>
<keyword evidence="2" id="KW-0732">Signal</keyword>
<keyword evidence="5" id="KW-1185">Reference proteome</keyword>
<protein>
    <recommendedName>
        <fullName evidence="6">Lipoprotein</fullName>
    </recommendedName>
</protein>
<proteinExistence type="predicted"/>
<evidence type="ECO:0000313" key="5">
    <source>
        <dbReference type="Proteomes" id="UP000677265"/>
    </source>
</evidence>
<dbReference type="RefSeq" id="WP_213144135.1">
    <property type="nucleotide sequence ID" value="NZ_JAGYPE020000022.1"/>
</dbReference>
<evidence type="ECO:0000313" key="3">
    <source>
        <dbReference type="EMBL" id="MBS4184233.1"/>
    </source>
</evidence>
<reference evidence="3" key="1">
    <citation type="submission" date="2021-05" db="EMBL/GenBank/DDBJ databases">
        <title>Novel Bacillus species.</title>
        <authorList>
            <person name="Liu G."/>
        </authorList>
    </citation>
    <scope>NUCLEOTIDE SEQUENCE</scope>
    <source>
        <strain evidence="3 5">FJAT-50051</strain>
    </source>
</reference>